<dbReference type="GO" id="GO:0140664">
    <property type="term" value="F:ATP-dependent DNA damage sensor activity"/>
    <property type="evidence" value="ECO:0007669"/>
    <property type="project" value="InterPro"/>
</dbReference>
<keyword evidence="5 8" id="KW-0233">DNA recombination</keyword>
<dbReference type="EMBL" id="GBEZ01004005">
    <property type="protein sequence ID" value="JAC81174.1"/>
    <property type="molecule type" value="Transcribed_RNA"/>
</dbReference>
<dbReference type="NCBIfam" id="TIGR02012">
    <property type="entry name" value="tigrfam_recA"/>
    <property type="match status" value="1"/>
</dbReference>
<dbReference type="PRINTS" id="PR00142">
    <property type="entry name" value="RECA"/>
</dbReference>
<evidence type="ECO:0000256" key="3">
    <source>
        <dbReference type="ARBA" id="ARBA00022840"/>
    </source>
</evidence>
<dbReference type="GO" id="GO:0005524">
    <property type="term" value="F:ATP binding"/>
    <property type="evidence" value="ECO:0007669"/>
    <property type="project" value="UniProtKB-KW"/>
</dbReference>
<dbReference type="Pfam" id="PF00154">
    <property type="entry name" value="RecA_N"/>
    <property type="match status" value="1"/>
</dbReference>
<dbReference type="InterPro" id="IPR023400">
    <property type="entry name" value="RecA_C_sf"/>
</dbReference>
<dbReference type="InterPro" id="IPR049428">
    <property type="entry name" value="RecA-like_N"/>
</dbReference>
<keyword evidence="2 7" id="KW-0547">Nucleotide-binding</keyword>
<name>A0A061SDS8_9CHLO</name>
<evidence type="ECO:0000256" key="7">
    <source>
        <dbReference type="RuleBase" id="RU003422"/>
    </source>
</evidence>
<keyword evidence="8" id="KW-0227">DNA damage</keyword>
<evidence type="ECO:0000256" key="4">
    <source>
        <dbReference type="ARBA" id="ARBA00023125"/>
    </source>
</evidence>
<feature type="domain" description="RecA family profile 2" evidence="11">
    <location>
        <begin position="271"/>
        <end position="344"/>
    </location>
</feature>
<accession>A0A061SDS8</accession>
<dbReference type="Gene3D" id="3.40.50.300">
    <property type="entry name" value="P-loop containing nucleotide triphosphate hydrolases"/>
    <property type="match status" value="1"/>
</dbReference>
<gene>
    <name evidence="12" type="primary">RECA</name>
    <name evidence="12" type="ORF">TSPGSL018_8526</name>
</gene>
<dbReference type="GO" id="GO:0006310">
    <property type="term" value="P:DNA recombination"/>
    <property type="evidence" value="ECO:0007669"/>
    <property type="project" value="UniProtKB-KW"/>
</dbReference>
<dbReference type="InterPro" id="IPR020587">
    <property type="entry name" value="RecA_monomer-monomer_interface"/>
</dbReference>
<dbReference type="InterPro" id="IPR013765">
    <property type="entry name" value="DNA_recomb/repair_RecA"/>
</dbReference>
<comment type="function">
    <text evidence="6">Involved in recombination ability and DNA strand transfer activity.</text>
</comment>
<dbReference type="GO" id="GO:0003697">
    <property type="term" value="F:single-stranded DNA binding"/>
    <property type="evidence" value="ECO:0007669"/>
    <property type="project" value="InterPro"/>
</dbReference>
<evidence type="ECO:0000259" key="10">
    <source>
        <dbReference type="PROSITE" id="PS50162"/>
    </source>
</evidence>
<dbReference type="PROSITE" id="PS50163">
    <property type="entry name" value="RECA_3"/>
    <property type="match status" value="1"/>
</dbReference>
<dbReference type="HAMAP" id="MF_00268">
    <property type="entry name" value="RecA"/>
    <property type="match status" value="1"/>
</dbReference>
<dbReference type="InterPro" id="IPR020588">
    <property type="entry name" value="RecA_ATP-bd"/>
</dbReference>
<dbReference type="InterPro" id="IPR027417">
    <property type="entry name" value="P-loop_NTPase"/>
</dbReference>
<reference evidence="12" key="1">
    <citation type="submission" date="2014-05" db="EMBL/GenBank/DDBJ databases">
        <title>The transcriptome of the halophilic microalga Tetraselmis sp. GSL018 isolated from the Great Salt Lake, Utah.</title>
        <authorList>
            <person name="Jinkerson R.E."/>
            <person name="D'Adamo S."/>
            <person name="Posewitz M.C."/>
        </authorList>
    </citation>
    <scope>NUCLEOTIDE SEQUENCE</scope>
    <source>
        <strain evidence="12">GSL018</strain>
    </source>
</reference>
<dbReference type="PANTHER" id="PTHR45900:SF1">
    <property type="entry name" value="MITOCHONDRIAL DNA REPAIR PROTEIN RECA HOMOLOG-RELATED"/>
    <property type="match status" value="1"/>
</dbReference>
<dbReference type="AlphaFoldDB" id="A0A061SDS8"/>
<comment type="similarity">
    <text evidence="1 7">Belongs to the RecA family.</text>
</comment>
<evidence type="ECO:0000256" key="9">
    <source>
        <dbReference type="SAM" id="MobiDB-lite"/>
    </source>
</evidence>
<dbReference type="InterPro" id="IPR003593">
    <property type="entry name" value="AAA+_ATPase"/>
</dbReference>
<dbReference type="SMART" id="SM00382">
    <property type="entry name" value="AAA"/>
    <property type="match status" value="1"/>
</dbReference>
<evidence type="ECO:0000256" key="5">
    <source>
        <dbReference type="ARBA" id="ARBA00023172"/>
    </source>
</evidence>
<protein>
    <submittedName>
        <fullName evidence="12">Recombination protein RecA</fullName>
    </submittedName>
</protein>
<organism evidence="12">
    <name type="scientific">Tetraselmis sp. GSL018</name>
    <dbReference type="NCBI Taxonomy" id="582737"/>
    <lineage>
        <taxon>Eukaryota</taxon>
        <taxon>Viridiplantae</taxon>
        <taxon>Chlorophyta</taxon>
        <taxon>core chlorophytes</taxon>
        <taxon>Chlorodendrophyceae</taxon>
        <taxon>Chlorodendrales</taxon>
        <taxon>Chlorodendraceae</taxon>
        <taxon>Tetraselmis</taxon>
    </lineage>
</organism>
<dbReference type="PANTHER" id="PTHR45900">
    <property type="entry name" value="RECA"/>
    <property type="match status" value="1"/>
</dbReference>
<dbReference type="GO" id="GO:0006281">
    <property type="term" value="P:DNA repair"/>
    <property type="evidence" value="ECO:0007669"/>
    <property type="project" value="InterPro"/>
</dbReference>
<keyword evidence="3 7" id="KW-0067">ATP-binding</keyword>
<dbReference type="CDD" id="cd00983">
    <property type="entry name" value="RecA"/>
    <property type="match status" value="1"/>
</dbReference>
<proteinExistence type="inferred from homology"/>
<evidence type="ECO:0000259" key="11">
    <source>
        <dbReference type="PROSITE" id="PS50163"/>
    </source>
</evidence>
<evidence type="ECO:0000313" key="12">
    <source>
        <dbReference type="EMBL" id="JAC81174.1"/>
    </source>
</evidence>
<evidence type="ECO:0000256" key="2">
    <source>
        <dbReference type="ARBA" id="ARBA00022741"/>
    </source>
</evidence>
<evidence type="ECO:0000256" key="1">
    <source>
        <dbReference type="ARBA" id="ARBA00009391"/>
    </source>
</evidence>
<dbReference type="FunFam" id="3.40.50.300:FF:000087">
    <property type="entry name" value="Recombinase RecA"/>
    <property type="match status" value="1"/>
</dbReference>
<dbReference type="InterPro" id="IPR049261">
    <property type="entry name" value="RecA-like_C"/>
</dbReference>
<feature type="region of interest" description="Disordered" evidence="9">
    <location>
        <begin position="399"/>
        <end position="441"/>
    </location>
</feature>
<feature type="domain" description="RecA family profile 1" evidence="10">
    <location>
        <begin position="108"/>
        <end position="266"/>
    </location>
</feature>
<keyword evidence="4 8" id="KW-0238">DNA-binding</keyword>
<dbReference type="SUPFAM" id="SSF52540">
    <property type="entry name" value="P-loop containing nucleoside triphosphate hydrolases"/>
    <property type="match status" value="1"/>
</dbReference>
<dbReference type="PROSITE" id="PS50162">
    <property type="entry name" value="RECA_2"/>
    <property type="match status" value="1"/>
</dbReference>
<evidence type="ECO:0000256" key="8">
    <source>
        <dbReference type="RuleBase" id="RU004527"/>
    </source>
</evidence>
<dbReference type="Pfam" id="PF21096">
    <property type="entry name" value="RecA_C"/>
    <property type="match status" value="1"/>
</dbReference>
<evidence type="ECO:0000256" key="6">
    <source>
        <dbReference type="ARBA" id="ARBA00056887"/>
    </source>
</evidence>
<sequence>MRLVLSTRQSNNKTTATHRETMNRALCQSFNILARRTTGNERVWSPFVSRGSRFATGYTATATKAGRLNGAPDDKAQRQRALDEVMKDIDSRFGKGTIWKLGTSSLAQIETFPSGVLPLDAAMGGGYPRGRIIEIYGPESSGKTTLALHAIAEMQKAGGTAALVDAEHAFEPVYAKNLGVNIDDLLVTQPFSGEDALNIVDNLVRSMTVDVIAVDSVAALVPRAELEGEIGQVQVGAQARLMSSALRKLVANASKCNCTVIFLNQLRQKVGVIYGNPEVTSGGNALKYYASVRIDVRRKETIKASGEEVGIRCKASIKKNKVAPPYRVVEFDIMFNAGISMIGALLDSAVASNVIARKGAWYSYGSTKLGNGREKTLQFLEANPEILREIDSKAREAVKQGRAEVGYEAPGASASSSTDEFAESEDEGGLIPPDDPAEGKQ</sequence>
<dbReference type="SUPFAM" id="SSF54752">
    <property type="entry name" value="RecA protein, C-terminal domain"/>
    <property type="match status" value="1"/>
</dbReference>